<evidence type="ECO:0000313" key="9">
    <source>
        <dbReference type="Proteomes" id="UP000030764"/>
    </source>
</evidence>
<evidence type="ECO:0000256" key="6">
    <source>
        <dbReference type="ARBA" id="ARBA00040091"/>
    </source>
</evidence>
<dbReference type="Gene3D" id="1.25.40.770">
    <property type="entry name" value="TAF6, C-terminal HEAT repeat domain"/>
    <property type="match status" value="1"/>
</dbReference>
<evidence type="ECO:0000256" key="2">
    <source>
        <dbReference type="ARBA" id="ARBA00007688"/>
    </source>
</evidence>
<dbReference type="GO" id="GO:0000124">
    <property type="term" value="C:SAGA complex"/>
    <property type="evidence" value="ECO:0007669"/>
    <property type="project" value="InterPro"/>
</dbReference>
<evidence type="ECO:0000256" key="1">
    <source>
        <dbReference type="ARBA" id="ARBA00004123"/>
    </source>
</evidence>
<dbReference type="GO" id="GO:0003713">
    <property type="term" value="F:transcription coactivator activity"/>
    <property type="evidence" value="ECO:0007669"/>
    <property type="project" value="TreeGrafter"/>
</dbReference>
<dbReference type="AlphaFoldDB" id="A0A085MML3"/>
<protein>
    <recommendedName>
        <fullName evidence="6">Transcription initiation factor TFIID subunit 6</fullName>
    </recommendedName>
</protein>
<dbReference type="GO" id="GO:0046695">
    <property type="term" value="C:SLIK (SAGA-like) complex"/>
    <property type="evidence" value="ECO:0007669"/>
    <property type="project" value="InterPro"/>
</dbReference>
<evidence type="ECO:0000256" key="4">
    <source>
        <dbReference type="ARBA" id="ARBA00023163"/>
    </source>
</evidence>
<evidence type="ECO:0000256" key="5">
    <source>
        <dbReference type="ARBA" id="ARBA00023242"/>
    </source>
</evidence>
<dbReference type="InterPro" id="IPR037796">
    <property type="entry name" value="TAF6"/>
</dbReference>
<keyword evidence="9" id="KW-1185">Reference proteome</keyword>
<dbReference type="InterPro" id="IPR004823">
    <property type="entry name" value="TAF_TATA-bd_Histone-like_dom"/>
</dbReference>
<dbReference type="Gene3D" id="1.10.20.10">
    <property type="entry name" value="Histone, subunit A"/>
    <property type="match status" value="1"/>
</dbReference>
<accession>A0A085MML3</accession>
<dbReference type="GO" id="GO:0016251">
    <property type="term" value="F:RNA polymerase II general transcription initiation factor activity"/>
    <property type="evidence" value="ECO:0007669"/>
    <property type="project" value="InterPro"/>
</dbReference>
<proteinExistence type="inferred from homology"/>
<comment type="similarity">
    <text evidence="2">Belongs to the TAF6 family.</text>
</comment>
<dbReference type="Proteomes" id="UP000030764">
    <property type="component" value="Unassembled WGS sequence"/>
</dbReference>
<name>A0A085MML3_9BILA</name>
<dbReference type="PANTHER" id="PTHR10221">
    <property type="entry name" value="TRANSCRIPTION INITIATION FACTOR TFIID SUBUNIT 6"/>
    <property type="match status" value="1"/>
</dbReference>
<dbReference type="Pfam" id="PF02969">
    <property type="entry name" value="TAF"/>
    <property type="match status" value="1"/>
</dbReference>
<dbReference type="GO" id="GO:0051123">
    <property type="term" value="P:RNA polymerase II preinitiation complex assembly"/>
    <property type="evidence" value="ECO:0007669"/>
    <property type="project" value="TreeGrafter"/>
</dbReference>
<dbReference type="CDD" id="cd08050">
    <property type="entry name" value="TAF6C"/>
    <property type="match status" value="1"/>
</dbReference>
<reference evidence="8 9" key="1">
    <citation type="journal article" date="2014" name="Nat. Genet.">
        <title>Genome and transcriptome of the porcine whipworm Trichuris suis.</title>
        <authorList>
            <person name="Jex A.R."/>
            <person name="Nejsum P."/>
            <person name="Schwarz E.M."/>
            <person name="Hu L."/>
            <person name="Young N.D."/>
            <person name="Hall R.S."/>
            <person name="Korhonen P.K."/>
            <person name="Liao S."/>
            <person name="Thamsborg S."/>
            <person name="Xia J."/>
            <person name="Xu P."/>
            <person name="Wang S."/>
            <person name="Scheerlinck J.P."/>
            <person name="Hofmann A."/>
            <person name="Sternberg P.W."/>
            <person name="Wang J."/>
            <person name="Gasser R.B."/>
        </authorList>
    </citation>
    <scope>NUCLEOTIDE SEQUENCE [LARGE SCALE GENOMIC DNA]</scope>
    <source>
        <strain evidence="8">DCEP-RM93M</strain>
    </source>
</reference>
<organism evidence="8 9">
    <name type="scientific">Trichuris suis</name>
    <name type="common">pig whipworm</name>
    <dbReference type="NCBI Taxonomy" id="68888"/>
    <lineage>
        <taxon>Eukaryota</taxon>
        <taxon>Metazoa</taxon>
        <taxon>Ecdysozoa</taxon>
        <taxon>Nematoda</taxon>
        <taxon>Enoplea</taxon>
        <taxon>Dorylaimia</taxon>
        <taxon>Trichinellida</taxon>
        <taxon>Trichuridae</taxon>
        <taxon>Trichuris</taxon>
    </lineage>
</organism>
<dbReference type="InterPro" id="IPR009072">
    <property type="entry name" value="Histone-fold"/>
</dbReference>
<sequence>MFGKSFGKLVVDVLGYQNVSEAACNEITAHSMSHAYSIVQEATRTMIRSGRKRLTCADLNAVLERRGEQPVLFYGSKGFTHCKGAKETLYVYDEEESDLTDFLRLPMPRVPLGPTITGHWLAIDNVMPQIPENELVPCKAETEDKRNAASVNSAVHVQSNKEHICYRPPQEHQVPLELQLYFKEVTEAFMSINEDKRKLVLHSLCTDTGLQVLTPRFVNFIWRGVKCNIALNNLAMLIYLMRMAAAVVDNPTLDASLFVRGTFQRISCANTFLLLKLHELIPAVMSCILCSKLSSRSDAVSHWTLREFSGRLLVKLCKRYKTKVVDLQDRLLNYLGVLLKKSDIYSQSIYGAIYTIAEFGVDAVESKILPCLEDFAERLQYAFSTMPSTGEHRRQMERVGDVIVRVLRVYAKFCPRRLTDLVDYQNSFGQYFGSEIYRSISEVGPTMQHDTEKGPFQKRLFKTGSSAPPQLYPAVMPSSLYAKPSPPTTTFYRSKPISTGKGSTYADSADSEVPPVLATATTHDSKEPPKVVRFTSGLEQRPS</sequence>
<keyword evidence="5" id="KW-0539">Nucleus</keyword>
<evidence type="ECO:0000256" key="3">
    <source>
        <dbReference type="ARBA" id="ARBA00023015"/>
    </source>
</evidence>
<keyword evidence="3" id="KW-0805">Transcription regulation</keyword>
<feature type="region of interest" description="Disordered" evidence="7">
    <location>
        <begin position="487"/>
        <end position="543"/>
    </location>
</feature>
<dbReference type="InterPro" id="IPR046344">
    <property type="entry name" value="TAF6_C_sf"/>
</dbReference>
<comment type="subcellular location">
    <subcellularLocation>
        <location evidence="1">Nucleus</location>
    </subcellularLocation>
</comment>
<dbReference type="EMBL" id="KL363184">
    <property type="protein sequence ID" value="KFD58459.1"/>
    <property type="molecule type" value="Genomic_DNA"/>
</dbReference>
<dbReference type="PANTHER" id="PTHR10221:SF9">
    <property type="entry name" value="TRANSCRIPTION INITIATION FACTOR TFIID SUBUNIT 6"/>
    <property type="match status" value="1"/>
</dbReference>
<keyword evidence="4" id="KW-0804">Transcription</keyword>
<feature type="compositionally biased region" description="Polar residues" evidence="7">
    <location>
        <begin position="488"/>
        <end position="506"/>
    </location>
</feature>
<dbReference type="InterPro" id="IPR011442">
    <property type="entry name" value="TAF6_C"/>
</dbReference>
<dbReference type="GO" id="GO:0005669">
    <property type="term" value="C:transcription factor TFIID complex"/>
    <property type="evidence" value="ECO:0007669"/>
    <property type="project" value="InterPro"/>
</dbReference>
<dbReference type="GO" id="GO:0046982">
    <property type="term" value="F:protein heterodimerization activity"/>
    <property type="evidence" value="ECO:0007669"/>
    <property type="project" value="InterPro"/>
</dbReference>
<evidence type="ECO:0000313" key="8">
    <source>
        <dbReference type="EMBL" id="KFD58459.1"/>
    </source>
</evidence>
<dbReference type="Pfam" id="PF07571">
    <property type="entry name" value="TAF6_C"/>
    <property type="match status" value="1"/>
</dbReference>
<gene>
    <name evidence="8" type="ORF">M513_00685</name>
</gene>
<dbReference type="OrthoDB" id="361039at2759"/>
<dbReference type="FunFam" id="1.25.40.770:FF:000001">
    <property type="entry name" value="Transcription initiation factor TFIID subunit 6"/>
    <property type="match status" value="1"/>
</dbReference>
<evidence type="ECO:0000256" key="7">
    <source>
        <dbReference type="SAM" id="MobiDB-lite"/>
    </source>
</evidence>